<gene>
    <name evidence="2" type="ORF">FM101_07415</name>
</gene>
<keyword evidence="1" id="KW-0472">Membrane</keyword>
<keyword evidence="1" id="KW-1133">Transmembrane helix</keyword>
<organism evidence="2 3">
    <name type="scientific">Arthrobacter rhombi</name>
    <dbReference type="NCBI Taxonomy" id="71253"/>
    <lineage>
        <taxon>Bacteria</taxon>
        <taxon>Bacillati</taxon>
        <taxon>Actinomycetota</taxon>
        <taxon>Actinomycetes</taxon>
        <taxon>Micrococcales</taxon>
        <taxon>Micrococcaceae</taxon>
        <taxon>Arthrobacter</taxon>
    </lineage>
</organism>
<proteinExistence type="predicted"/>
<reference evidence="2 3" key="1">
    <citation type="submission" date="2017-02" db="EMBL/GenBank/DDBJ databases">
        <authorList>
            <person name="Peterson S.W."/>
        </authorList>
    </citation>
    <scope>NUCLEOTIDE SEQUENCE [LARGE SCALE GENOMIC DNA]</scope>
    <source>
        <strain evidence="2 3">B Ar 00.02</strain>
    </source>
</reference>
<sequence length="42" mass="4459">MEEILKHRLTASMSVIGLVVIGGTLTAGHTYPVALGIIWRGP</sequence>
<dbReference type="RefSeq" id="WP_281255508.1">
    <property type="nucleotide sequence ID" value="NZ_FUHW01000027.1"/>
</dbReference>
<dbReference type="AlphaFoldDB" id="A0A1R4G3G7"/>
<dbReference type="EMBL" id="FUHW01000027">
    <property type="protein sequence ID" value="SJM62681.1"/>
    <property type="molecule type" value="Genomic_DNA"/>
</dbReference>
<evidence type="ECO:0000313" key="3">
    <source>
        <dbReference type="Proteomes" id="UP000195913"/>
    </source>
</evidence>
<dbReference type="Proteomes" id="UP000195913">
    <property type="component" value="Unassembled WGS sequence"/>
</dbReference>
<keyword evidence="1" id="KW-0812">Transmembrane</keyword>
<evidence type="ECO:0000313" key="2">
    <source>
        <dbReference type="EMBL" id="SJM62681.1"/>
    </source>
</evidence>
<protein>
    <submittedName>
        <fullName evidence="2">Uncharacterized protein</fullName>
    </submittedName>
</protein>
<evidence type="ECO:0000256" key="1">
    <source>
        <dbReference type="SAM" id="Phobius"/>
    </source>
</evidence>
<accession>A0A1R4G3G7</accession>
<feature type="transmembrane region" description="Helical" evidence="1">
    <location>
        <begin position="12"/>
        <end position="39"/>
    </location>
</feature>
<keyword evidence="3" id="KW-1185">Reference proteome</keyword>
<name>A0A1R4G3G7_9MICC</name>